<feature type="signal peptide" evidence="1">
    <location>
        <begin position="1"/>
        <end position="32"/>
    </location>
</feature>
<proteinExistence type="predicted"/>
<dbReference type="EMBL" id="QRZM01000001">
    <property type="protein sequence ID" value="RGV78621.1"/>
    <property type="molecule type" value="Genomic_DNA"/>
</dbReference>
<dbReference type="Gene3D" id="3.20.20.80">
    <property type="entry name" value="Glycosidases"/>
    <property type="match status" value="1"/>
</dbReference>
<evidence type="ECO:0000256" key="1">
    <source>
        <dbReference type="SAM" id="SignalP"/>
    </source>
</evidence>
<sequence>MKKPFVKGGKALTLAAALLCGAAFLGSFTAFGAAAQAESQAGAQAEAQVFTPGVAGQITSCKISGDKQNVEIGFSSSGDVTGTDGNIYVFEMQPYEEELGSRSNFIASSPALSAASVSVPLNLGTPQDKLYSRFVLAVFDGTKFIKVSQPHYITNPELIAKNQTPFNDPLTKKGLVIEIDMLSDAFDLGVKHVTTNIAFSQIMGTGIDYQYDGKTYHFNKGVVDAYDKTISALSNKGMTVTVILLNDWNPNTPDLVYPGTQKNSNAFYYMFNAETEAGFDQTKAIASFLAQHYSGDNPNYGKVSNWIIGNEINNQQWNYMGPMDLTNYVKAYQKAFRVIYTAIKSTNANDRVYFSLDYNWMNEIDGKLKYGGKEIVDSFNSIANTQGQMDWGLAYHPYPCPMTEPEFWDDPQSTGLFTNDFNSPVINFANLNVLTDYFVQDTLRAPAGNVRHIILTEQGFTSYSPTRGNIPEIQAAAYAYSYYLVDSNPYIDAYTVSRQVDAPSEAKDGLKFGLWECDMNQPNLIVATKRKKIWQVFRDIDKKNATLEATEFAKPIIGISKWSDVVPNFKWKNLEK</sequence>
<evidence type="ECO:0000259" key="2">
    <source>
        <dbReference type="Pfam" id="PF18989"/>
    </source>
</evidence>
<dbReference type="Proteomes" id="UP000284543">
    <property type="component" value="Unassembled WGS sequence"/>
</dbReference>
<organism evidence="3 6">
    <name type="scientific">Enterocloster bolteae</name>
    <dbReference type="NCBI Taxonomy" id="208479"/>
    <lineage>
        <taxon>Bacteria</taxon>
        <taxon>Bacillati</taxon>
        <taxon>Bacillota</taxon>
        <taxon>Clostridia</taxon>
        <taxon>Lachnospirales</taxon>
        <taxon>Lachnospiraceae</taxon>
        <taxon>Enterocloster</taxon>
    </lineage>
</organism>
<dbReference type="InterPro" id="IPR017853">
    <property type="entry name" value="GH"/>
</dbReference>
<accession>A0A412ZEI7</accession>
<dbReference type="EMBL" id="QSHZ01000001">
    <property type="protein sequence ID" value="RHC58978.1"/>
    <property type="molecule type" value="Genomic_DNA"/>
</dbReference>
<reference evidence="5 6" key="1">
    <citation type="submission" date="2018-08" db="EMBL/GenBank/DDBJ databases">
        <title>A genome reference for cultivated species of the human gut microbiota.</title>
        <authorList>
            <person name="Zou Y."/>
            <person name="Xue W."/>
            <person name="Luo G."/>
        </authorList>
    </citation>
    <scope>NUCLEOTIDE SEQUENCE [LARGE SCALE GENOMIC DNA]</scope>
    <source>
        <strain evidence="3 6">AF14-18</strain>
        <strain evidence="4 5">AM35-14</strain>
    </source>
</reference>
<evidence type="ECO:0000313" key="3">
    <source>
        <dbReference type="EMBL" id="RGV78621.1"/>
    </source>
</evidence>
<evidence type="ECO:0000313" key="6">
    <source>
        <dbReference type="Proteomes" id="UP000284543"/>
    </source>
</evidence>
<evidence type="ECO:0000313" key="4">
    <source>
        <dbReference type="EMBL" id="RHC58978.1"/>
    </source>
</evidence>
<comment type="caution">
    <text evidence="3">The sequence shown here is derived from an EMBL/GenBank/DDBJ whole genome shotgun (WGS) entry which is preliminary data.</text>
</comment>
<dbReference type="Pfam" id="PF18989">
    <property type="entry name" value="DUF5722"/>
    <property type="match status" value="1"/>
</dbReference>
<dbReference type="KEGG" id="cbol:CGC65_04055"/>
<dbReference type="AlphaFoldDB" id="A0A412ZEI7"/>
<feature type="domain" description="DUF5722" evidence="2">
    <location>
        <begin position="166"/>
        <end position="565"/>
    </location>
</feature>
<dbReference type="InterPro" id="IPR043780">
    <property type="entry name" value="DUF5722"/>
</dbReference>
<dbReference type="RefSeq" id="WP_002568202.1">
    <property type="nucleotide sequence ID" value="NZ_CABKUK010000002.1"/>
</dbReference>
<evidence type="ECO:0000313" key="5">
    <source>
        <dbReference type="Proteomes" id="UP000283975"/>
    </source>
</evidence>
<keyword evidence="1" id="KW-0732">Signal</keyword>
<gene>
    <name evidence="4" type="ORF">DW839_01110</name>
    <name evidence="3" type="ORF">DWW02_02510</name>
</gene>
<protein>
    <submittedName>
        <fullName evidence="3">Tat pathway signal protein</fullName>
    </submittedName>
</protein>
<feature type="chain" id="PRO_5035062809" evidence="1">
    <location>
        <begin position="33"/>
        <end position="576"/>
    </location>
</feature>
<name>A0A412ZEI7_9FIRM</name>
<dbReference type="Proteomes" id="UP000283975">
    <property type="component" value="Unassembled WGS sequence"/>
</dbReference>
<dbReference type="SUPFAM" id="SSF51445">
    <property type="entry name" value="(Trans)glycosidases"/>
    <property type="match status" value="1"/>
</dbReference>